<evidence type="ECO:0000313" key="2">
    <source>
        <dbReference type="EMBL" id="SPC14291.1"/>
    </source>
</evidence>
<reference evidence="3" key="1">
    <citation type="submission" date="2018-01" db="EMBL/GenBank/DDBJ databases">
        <authorList>
            <person name="Gaut B.S."/>
            <person name="Morton B.R."/>
            <person name="Clegg M.T."/>
            <person name="Duvall M.R."/>
        </authorList>
    </citation>
    <scope>NUCLEOTIDE SEQUENCE [LARGE SCALE GENOMIC DNA]</scope>
</reference>
<proteinExistence type="predicted"/>
<dbReference type="Proteomes" id="UP000256862">
    <property type="component" value="Chromosome CO2235"/>
</dbReference>
<evidence type="ECO:0000313" key="3">
    <source>
        <dbReference type="Proteomes" id="UP000256862"/>
    </source>
</evidence>
<dbReference type="EMBL" id="OGUS01000093">
    <property type="protein sequence ID" value="SPC08525.1"/>
    <property type="molecule type" value="Genomic_DNA"/>
</dbReference>
<sequence length="37" mass="4336">MDFVIENLSNYFASICSFVTDIPWLGYMRLQKEEGSM</sequence>
<dbReference type="AlphaFoldDB" id="A0A375FNG9"/>
<evidence type="ECO:0000313" key="1">
    <source>
        <dbReference type="EMBL" id="SPC08525.1"/>
    </source>
</evidence>
<comment type="caution">
    <text evidence="1">The sequence shown here is derived from an EMBL/GenBank/DDBJ whole genome shotgun (WGS) entry which is preliminary data.</text>
</comment>
<reference evidence="1" key="2">
    <citation type="submission" date="2018-01" db="EMBL/GenBank/DDBJ databases">
        <authorList>
            <person name="Clerissi C."/>
        </authorList>
    </citation>
    <scope>NUCLEOTIDE SEQUENCE</scope>
    <source>
        <strain evidence="1">Cupriavidus oxalaticus LMG 2235</strain>
    </source>
</reference>
<accession>A0A375FNG9</accession>
<organism evidence="1 3">
    <name type="scientific">Cupriavidus oxalaticus</name>
    <dbReference type="NCBI Taxonomy" id="96344"/>
    <lineage>
        <taxon>Bacteria</taxon>
        <taxon>Pseudomonadati</taxon>
        <taxon>Pseudomonadota</taxon>
        <taxon>Betaproteobacteria</taxon>
        <taxon>Burkholderiales</taxon>
        <taxon>Burkholderiaceae</taxon>
        <taxon>Cupriavidus</taxon>
    </lineage>
</organism>
<dbReference type="EMBL" id="OGUS01000121">
    <property type="protein sequence ID" value="SPC14291.1"/>
    <property type="molecule type" value="Genomic_DNA"/>
</dbReference>
<protein>
    <submittedName>
        <fullName evidence="1">Uncharacterized protein</fullName>
    </submittedName>
</protein>
<name>A0A375FNG9_9BURK</name>
<gene>
    <name evidence="2" type="ORF">CO2235_200147</name>
    <name evidence="1" type="ORF">CO2235_U850017</name>
</gene>